<keyword evidence="2 4" id="KW-0378">Hydrolase</keyword>
<sequence>MPPEQTTQLGDLALGQRPAGPTWLGARWVVGNEDGAHVLHEDAGIVIDGNEVVFVGKRFEREVARRIELGNVLIGPGFVDLDALSDLDTTVLGLDAQPGWRKGRVWPQSYVARGPYEMYSPEELAFQKRYAFAQLLLNGVTTAAPIASLFYREWGETVGEFEAAAQAADDLGLRVYLGPAYRSGGMVVDVEGRVHPVFDEARGLDGLRAALAFSERNEDTRDGLIRTLLAPDRVETCTAELLTQTARAADVRGIPIRLHAAQGDMEVATMRKLHGKTAPQWLSELGVLSPRLIAPHATHATTEDLALYRDHGVSIVHCPLVFARHGEVLRSFRSCRDIGLNIAFGTDTAPPDMLMNMAIGLMMCRVAEGRADACSSAEIYDAATLGGARALGRSDIGRLAPGCKADLAIFDLASPRTGPSFDPIQTLMVAGSGAIVKAVFVDGRLSMRDGSVPSFDLASAQVQAERQFEGLIAKYPDRTFGHPEVREIFPPSYPIRKE</sequence>
<name>A0A5D4GSD2_9HYPH</name>
<reference evidence="4 5" key="2">
    <citation type="submission" date="2019-09" db="EMBL/GenBank/DDBJ databases">
        <title>Mesorhizobium sp. MaA-C15 isolated from Microcystis aeruginosa.</title>
        <authorList>
            <person name="Jeong S.E."/>
            <person name="Jin H.M."/>
            <person name="Jeon C.O."/>
        </authorList>
    </citation>
    <scope>NUCLEOTIDE SEQUENCE [LARGE SCALE GENOMIC DNA]</scope>
    <source>
        <strain evidence="4 5">MaA-C15</strain>
    </source>
</reference>
<comment type="similarity">
    <text evidence="1">Belongs to the metallo-dependent hydrolases superfamily. ATZ/TRZ family.</text>
</comment>
<gene>
    <name evidence="4" type="ORF">FY036_18235</name>
</gene>
<keyword evidence="5" id="KW-1185">Reference proteome</keyword>
<protein>
    <submittedName>
        <fullName evidence="4">Amidohydrolase family protein</fullName>
    </submittedName>
</protein>
<dbReference type="Gene3D" id="3.20.20.140">
    <property type="entry name" value="Metal-dependent hydrolases"/>
    <property type="match status" value="1"/>
</dbReference>
<dbReference type="RefSeq" id="WP_148916185.1">
    <property type="nucleotide sequence ID" value="NZ_VSZS01000066.1"/>
</dbReference>
<dbReference type="AlphaFoldDB" id="A0A5D4GSD2"/>
<dbReference type="Pfam" id="PF01979">
    <property type="entry name" value="Amidohydro_1"/>
    <property type="match status" value="1"/>
</dbReference>
<evidence type="ECO:0000313" key="5">
    <source>
        <dbReference type="Proteomes" id="UP000323258"/>
    </source>
</evidence>
<dbReference type="InterPro" id="IPR011059">
    <property type="entry name" value="Metal-dep_hydrolase_composite"/>
</dbReference>
<dbReference type="InterPro" id="IPR050287">
    <property type="entry name" value="MTA/SAH_deaminase"/>
</dbReference>
<feature type="domain" description="Amidohydrolase-related" evidence="3">
    <location>
        <begin position="119"/>
        <end position="445"/>
    </location>
</feature>
<dbReference type="InterPro" id="IPR006680">
    <property type="entry name" value="Amidohydro-rel"/>
</dbReference>
<dbReference type="Proteomes" id="UP000323258">
    <property type="component" value="Unassembled WGS sequence"/>
</dbReference>
<dbReference type="OrthoDB" id="9796020at2"/>
<dbReference type="PANTHER" id="PTHR43794">
    <property type="entry name" value="AMINOHYDROLASE SSNA-RELATED"/>
    <property type="match status" value="1"/>
</dbReference>
<dbReference type="PANTHER" id="PTHR43794:SF11">
    <property type="entry name" value="AMIDOHYDROLASE-RELATED DOMAIN-CONTAINING PROTEIN"/>
    <property type="match status" value="1"/>
</dbReference>
<evidence type="ECO:0000313" key="4">
    <source>
        <dbReference type="EMBL" id="TYR30649.1"/>
    </source>
</evidence>
<organism evidence="4 5">
    <name type="scientific">Neoaquamicrobium microcysteis</name>
    <dbReference type="NCBI Taxonomy" id="2682781"/>
    <lineage>
        <taxon>Bacteria</taxon>
        <taxon>Pseudomonadati</taxon>
        <taxon>Pseudomonadota</taxon>
        <taxon>Alphaproteobacteria</taxon>
        <taxon>Hyphomicrobiales</taxon>
        <taxon>Phyllobacteriaceae</taxon>
        <taxon>Neoaquamicrobium</taxon>
    </lineage>
</organism>
<comment type="caution">
    <text evidence="4">The sequence shown here is derived from an EMBL/GenBank/DDBJ whole genome shotgun (WGS) entry which is preliminary data.</text>
</comment>
<evidence type="ECO:0000259" key="3">
    <source>
        <dbReference type="Pfam" id="PF01979"/>
    </source>
</evidence>
<dbReference type="Gene3D" id="2.30.40.10">
    <property type="entry name" value="Urease, subunit C, domain 1"/>
    <property type="match status" value="1"/>
</dbReference>
<dbReference type="SUPFAM" id="SSF51556">
    <property type="entry name" value="Metallo-dependent hydrolases"/>
    <property type="match status" value="1"/>
</dbReference>
<dbReference type="InterPro" id="IPR032466">
    <property type="entry name" value="Metal_Hydrolase"/>
</dbReference>
<dbReference type="NCBIfam" id="NF004801">
    <property type="entry name" value="PRK06151.1"/>
    <property type="match status" value="1"/>
</dbReference>
<evidence type="ECO:0000256" key="1">
    <source>
        <dbReference type="ARBA" id="ARBA00006745"/>
    </source>
</evidence>
<dbReference type="SUPFAM" id="SSF51338">
    <property type="entry name" value="Composite domain of metallo-dependent hydrolases"/>
    <property type="match status" value="1"/>
</dbReference>
<reference evidence="4 5" key="1">
    <citation type="submission" date="2019-08" db="EMBL/GenBank/DDBJ databases">
        <authorList>
            <person name="Seo Y.L."/>
        </authorList>
    </citation>
    <scope>NUCLEOTIDE SEQUENCE [LARGE SCALE GENOMIC DNA]</scope>
    <source>
        <strain evidence="4 5">MaA-C15</strain>
    </source>
</reference>
<proteinExistence type="inferred from homology"/>
<dbReference type="GO" id="GO:0016810">
    <property type="term" value="F:hydrolase activity, acting on carbon-nitrogen (but not peptide) bonds"/>
    <property type="evidence" value="ECO:0007669"/>
    <property type="project" value="InterPro"/>
</dbReference>
<dbReference type="EMBL" id="VSZS01000066">
    <property type="protein sequence ID" value="TYR30649.1"/>
    <property type="molecule type" value="Genomic_DNA"/>
</dbReference>
<evidence type="ECO:0000256" key="2">
    <source>
        <dbReference type="ARBA" id="ARBA00022801"/>
    </source>
</evidence>
<accession>A0A5D4GSD2</accession>